<keyword evidence="2" id="KW-0408">Iron</keyword>
<keyword evidence="6" id="KW-1185">Reference proteome</keyword>
<dbReference type="Pfam" id="PF00330">
    <property type="entry name" value="Aconitase"/>
    <property type="match status" value="1"/>
</dbReference>
<evidence type="ECO:0000256" key="2">
    <source>
        <dbReference type="ARBA" id="ARBA00023004"/>
    </source>
</evidence>
<dbReference type="PANTHER" id="PTHR11670">
    <property type="entry name" value="ACONITASE/IRON-RESPONSIVE ELEMENT FAMILY MEMBER"/>
    <property type="match status" value="1"/>
</dbReference>
<accession>A0A8J5LIV1</accession>
<proteinExistence type="predicted"/>
<dbReference type="Pfam" id="PF00390">
    <property type="entry name" value="malic"/>
    <property type="match status" value="1"/>
</dbReference>
<comment type="caution">
    <text evidence="5">The sequence shown here is derived from an EMBL/GenBank/DDBJ whole genome shotgun (WGS) entry which is preliminary data.</text>
</comment>
<dbReference type="GO" id="GO:0046872">
    <property type="term" value="F:metal ion binding"/>
    <property type="evidence" value="ECO:0007669"/>
    <property type="project" value="UniProtKB-KW"/>
</dbReference>
<dbReference type="InterPro" id="IPR037062">
    <property type="entry name" value="Malic_N_dom_sf"/>
</dbReference>
<dbReference type="SUPFAM" id="SSF53732">
    <property type="entry name" value="Aconitase iron-sulfur domain"/>
    <property type="match status" value="1"/>
</dbReference>
<keyword evidence="3" id="KW-0411">Iron-sulfur</keyword>
<evidence type="ECO:0000259" key="4">
    <source>
        <dbReference type="SMART" id="SM01274"/>
    </source>
</evidence>
<dbReference type="SMART" id="SM01274">
    <property type="entry name" value="malic"/>
    <property type="match status" value="1"/>
</dbReference>
<name>A0A8J5LIV1_ZINOF</name>
<dbReference type="Gene3D" id="3.30.499.10">
    <property type="entry name" value="Aconitase, domain 3"/>
    <property type="match status" value="1"/>
</dbReference>
<dbReference type="InterPro" id="IPR015931">
    <property type="entry name" value="Acnase/IPM_dHydase_lsu_aba_1/3"/>
</dbReference>
<dbReference type="InterPro" id="IPR001030">
    <property type="entry name" value="Acoase/IPM_deHydtase_lsu_aba"/>
</dbReference>
<sequence length="234" mass="25468">MQCIEPYAIASPRLNDHSCQKSTLDGNPSMPDDNIKSSMRRLSILQSSETNSKETKSLLVFKGRILEVLRDWPERNIQIIVVIDGEQILGFEDLVCQGMGIPMGKLALYSVLGGVRSSAPMSMVLSGVVGEGMGELSLADRATITNMSPEFGATMGFFPMDHVTLQYLKLTGRSDETMSILIQQACNLSGFAVPKKSQEKVVKFDFHGQSVELKHDSVVLGVGLVAKKACELGL</sequence>
<evidence type="ECO:0000313" key="6">
    <source>
        <dbReference type="Proteomes" id="UP000734854"/>
    </source>
</evidence>
<dbReference type="GO" id="GO:0004470">
    <property type="term" value="F:malic enzyme activity"/>
    <property type="evidence" value="ECO:0007669"/>
    <property type="project" value="InterPro"/>
</dbReference>
<dbReference type="EMBL" id="JACMSC010000005">
    <property type="protein sequence ID" value="KAG6521476.1"/>
    <property type="molecule type" value="Genomic_DNA"/>
</dbReference>
<gene>
    <name evidence="5" type="ORF">ZIOFF_018597</name>
</gene>
<dbReference type="GO" id="GO:0016616">
    <property type="term" value="F:oxidoreductase activity, acting on the CH-OH group of donors, NAD or NADP as acceptor"/>
    <property type="evidence" value="ECO:0007669"/>
    <property type="project" value="InterPro"/>
</dbReference>
<dbReference type="AlphaFoldDB" id="A0A8J5LIV1"/>
<dbReference type="GO" id="GO:0051536">
    <property type="term" value="F:iron-sulfur cluster binding"/>
    <property type="evidence" value="ECO:0007669"/>
    <property type="project" value="UniProtKB-KW"/>
</dbReference>
<protein>
    <recommendedName>
        <fullName evidence="4">Malic enzyme N-terminal domain-containing protein</fullName>
    </recommendedName>
</protein>
<evidence type="ECO:0000256" key="1">
    <source>
        <dbReference type="ARBA" id="ARBA00022723"/>
    </source>
</evidence>
<reference evidence="5 6" key="1">
    <citation type="submission" date="2020-08" db="EMBL/GenBank/DDBJ databases">
        <title>Plant Genome Project.</title>
        <authorList>
            <person name="Zhang R.-G."/>
        </authorList>
    </citation>
    <scope>NUCLEOTIDE SEQUENCE [LARGE SCALE GENOMIC DNA]</scope>
    <source>
        <tissue evidence="5">Rhizome</tissue>
    </source>
</reference>
<evidence type="ECO:0000256" key="3">
    <source>
        <dbReference type="ARBA" id="ARBA00023014"/>
    </source>
</evidence>
<dbReference type="Proteomes" id="UP000734854">
    <property type="component" value="Unassembled WGS sequence"/>
</dbReference>
<evidence type="ECO:0000313" key="5">
    <source>
        <dbReference type="EMBL" id="KAG6521476.1"/>
    </source>
</evidence>
<dbReference type="InterPro" id="IPR036008">
    <property type="entry name" value="Aconitase_4Fe-4S_dom"/>
</dbReference>
<organism evidence="5 6">
    <name type="scientific">Zingiber officinale</name>
    <name type="common">Ginger</name>
    <name type="synonym">Amomum zingiber</name>
    <dbReference type="NCBI Taxonomy" id="94328"/>
    <lineage>
        <taxon>Eukaryota</taxon>
        <taxon>Viridiplantae</taxon>
        <taxon>Streptophyta</taxon>
        <taxon>Embryophyta</taxon>
        <taxon>Tracheophyta</taxon>
        <taxon>Spermatophyta</taxon>
        <taxon>Magnoliopsida</taxon>
        <taxon>Liliopsida</taxon>
        <taxon>Zingiberales</taxon>
        <taxon>Zingiberaceae</taxon>
        <taxon>Zingiber</taxon>
    </lineage>
</organism>
<dbReference type="InterPro" id="IPR046346">
    <property type="entry name" value="Aminoacid_DH-like_N_sf"/>
</dbReference>
<feature type="domain" description="Malic enzyme N-terminal" evidence="4">
    <location>
        <begin position="24"/>
        <end position="164"/>
    </location>
</feature>
<keyword evidence="1" id="KW-0479">Metal-binding</keyword>
<dbReference type="InterPro" id="IPR006249">
    <property type="entry name" value="Aconitase/IRP2"/>
</dbReference>
<dbReference type="SUPFAM" id="SSF53223">
    <property type="entry name" value="Aminoacid dehydrogenase-like, N-terminal domain"/>
    <property type="match status" value="1"/>
</dbReference>
<dbReference type="InterPro" id="IPR012301">
    <property type="entry name" value="Malic_N_dom"/>
</dbReference>
<dbReference type="Gene3D" id="3.40.50.10380">
    <property type="entry name" value="Malic enzyme, N-terminal domain"/>
    <property type="match status" value="1"/>
</dbReference>